<dbReference type="EMBL" id="BART01034347">
    <property type="protein sequence ID" value="GAH16709.1"/>
    <property type="molecule type" value="Genomic_DNA"/>
</dbReference>
<dbReference type="InterPro" id="IPR001851">
    <property type="entry name" value="ABC_transp_permease"/>
</dbReference>
<dbReference type="PANTHER" id="PTHR11795">
    <property type="entry name" value="BRANCHED-CHAIN AMINO ACID TRANSPORT SYSTEM PERMEASE PROTEIN LIVH"/>
    <property type="match status" value="1"/>
</dbReference>
<name>X1EHW6_9ZZZZ</name>
<evidence type="ECO:0000313" key="10">
    <source>
        <dbReference type="EMBL" id="GAH16709.1"/>
    </source>
</evidence>
<keyword evidence="2" id="KW-0813">Transport</keyword>
<sequence length="171" mass="18091">MGAAFYYGLFREAAALKDRIGSLLIAVGLMFFLENFMTVVWTPNPRAVVTSYGFYAFNIFGIRLTLTRLIGLLLAVLATISVSTFLKKTLMGTAVRATSEDVEASTLMGINPNRVNAVTFAIGIGLAAIAGTTMATTYAFDPVYGIDFAIKALVALTLGGIGRVYGALLGG</sequence>
<dbReference type="PANTHER" id="PTHR11795:SF445">
    <property type="entry name" value="AMINO ACID ABC TRANSPORTER PERMEASE PROTEIN"/>
    <property type="match status" value="1"/>
</dbReference>
<gene>
    <name evidence="10" type="ORF">S01H4_58733</name>
</gene>
<dbReference type="GO" id="GO:0022857">
    <property type="term" value="F:transmembrane transporter activity"/>
    <property type="evidence" value="ECO:0007669"/>
    <property type="project" value="InterPro"/>
</dbReference>
<evidence type="ECO:0000256" key="9">
    <source>
        <dbReference type="SAM" id="Phobius"/>
    </source>
</evidence>
<evidence type="ECO:0000256" key="1">
    <source>
        <dbReference type="ARBA" id="ARBA00004651"/>
    </source>
</evidence>
<dbReference type="CDD" id="cd06582">
    <property type="entry name" value="TM_PBP1_LivH_like"/>
    <property type="match status" value="1"/>
</dbReference>
<comment type="caution">
    <text evidence="10">The sequence shown here is derived from an EMBL/GenBank/DDBJ whole genome shotgun (WGS) entry which is preliminary data.</text>
</comment>
<evidence type="ECO:0008006" key="11">
    <source>
        <dbReference type="Google" id="ProtNLM"/>
    </source>
</evidence>
<feature type="transmembrane region" description="Helical" evidence="9">
    <location>
        <begin position="152"/>
        <end position="170"/>
    </location>
</feature>
<keyword evidence="5" id="KW-0029">Amino-acid transport</keyword>
<comment type="similarity">
    <text evidence="8">Belongs to the binding-protein-dependent transport system permease family. LivHM subfamily.</text>
</comment>
<keyword evidence="3" id="KW-1003">Cell membrane</keyword>
<dbReference type="Pfam" id="PF02653">
    <property type="entry name" value="BPD_transp_2"/>
    <property type="match status" value="1"/>
</dbReference>
<accession>X1EHW6</accession>
<feature type="non-terminal residue" evidence="10">
    <location>
        <position position="171"/>
    </location>
</feature>
<reference evidence="10" key="1">
    <citation type="journal article" date="2014" name="Front. Microbiol.">
        <title>High frequency of phylogenetically diverse reductive dehalogenase-homologous genes in deep subseafloor sedimentary metagenomes.</title>
        <authorList>
            <person name="Kawai M."/>
            <person name="Futagami T."/>
            <person name="Toyoda A."/>
            <person name="Takaki Y."/>
            <person name="Nishi S."/>
            <person name="Hori S."/>
            <person name="Arai W."/>
            <person name="Tsubouchi T."/>
            <person name="Morono Y."/>
            <person name="Uchiyama I."/>
            <person name="Ito T."/>
            <person name="Fujiyama A."/>
            <person name="Inagaki F."/>
            <person name="Takami H."/>
        </authorList>
    </citation>
    <scope>NUCLEOTIDE SEQUENCE</scope>
    <source>
        <strain evidence="10">Expedition CK06-06</strain>
    </source>
</reference>
<keyword evidence="6 9" id="KW-1133">Transmembrane helix</keyword>
<keyword evidence="7 9" id="KW-0472">Membrane</keyword>
<evidence type="ECO:0000256" key="3">
    <source>
        <dbReference type="ARBA" id="ARBA00022475"/>
    </source>
</evidence>
<organism evidence="10">
    <name type="scientific">marine sediment metagenome</name>
    <dbReference type="NCBI Taxonomy" id="412755"/>
    <lineage>
        <taxon>unclassified sequences</taxon>
        <taxon>metagenomes</taxon>
        <taxon>ecological metagenomes</taxon>
    </lineage>
</organism>
<evidence type="ECO:0000256" key="4">
    <source>
        <dbReference type="ARBA" id="ARBA00022692"/>
    </source>
</evidence>
<dbReference type="GO" id="GO:0006865">
    <property type="term" value="P:amino acid transport"/>
    <property type="evidence" value="ECO:0007669"/>
    <property type="project" value="UniProtKB-KW"/>
</dbReference>
<comment type="subcellular location">
    <subcellularLocation>
        <location evidence="1">Cell membrane</location>
        <topology evidence="1">Multi-pass membrane protein</topology>
    </subcellularLocation>
</comment>
<evidence type="ECO:0000256" key="7">
    <source>
        <dbReference type="ARBA" id="ARBA00023136"/>
    </source>
</evidence>
<dbReference type="InterPro" id="IPR052157">
    <property type="entry name" value="BCAA_transport_permease"/>
</dbReference>
<feature type="transmembrane region" description="Helical" evidence="9">
    <location>
        <begin position="117"/>
        <end position="140"/>
    </location>
</feature>
<feature type="transmembrane region" description="Helical" evidence="9">
    <location>
        <begin position="61"/>
        <end position="86"/>
    </location>
</feature>
<evidence type="ECO:0000256" key="2">
    <source>
        <dbReference type="ARBA" id="ARBA00022448"/>
    </source>
</evidence>
<evidence type="ECO:0000256" key="5">
    <source>
        <dbReference type="ARBA" id="ARBA00022970"/>
    </source>
</evidence>
<evidence type="ECO:0000256" key="6">
    <source>
        <dbReference type="ARBA" id="ARBA00022989"/>
    </source>
</evidence>
<feature type="transmembrane region" description="Helical" evidence="9">
    <location>
        <begin position="20"/>
        <end position="41"/>
    </location>
</feature>
<keyword evidence="4 9" id="KW-0812">Transmembrane</keyword>
<dbReference type="GO" id="GO:0005886">
    <property type="term" value="C:plasma membrane"/>
    <property type="evidence" value="ECO:0007669"/>
    <property type="project" value="UniProtKB-SubCell"/>
</dbReference>
<dbReference type="AlphaFoldDB" id="X1EHW6"/>
<protein>
    <recommendedName>
        <fullName evidence="11">Branched-chain amino acid ABC transporter permease</fullName>
    </recommendedName>
</protein>
<proteinExistence type="inferred from homology"/>
<evidence type="ECO:0000256" key="8">
    <source>
        <dbReference type="ARBA" id="ARBA00037998"/>
    </source>
</evidence>